<comment type="subcellular location">
    <subcellularLocation>
        <location evidence="1">Membrane</location>
    </subcellularLocation>
</comment>
<sequence length="191" mass="20380">MPNSYTQLTSKKSYNISEAKLKRILEYNERLREQLELPRIPVSEASASLITYCNSTKDALIPSIWGPVSKEEDPFAPTAGGSGGSSGCCVVIMLPSNNPTYNFLAFFQSIANEIIYKKRPEHTELGKASIDRFRDARHAASGLSSVSTDSLVVGSAGLSSVDVDIVVAVGSACVCRLTVAKFSVSPSAAKG</sequence>
<evidence type="ECO:0000256" key="4">
    <source>
        <dbReference type="ARBA" id="ARBA00022481"/>
    </source>
</evidence>
<dbReference type="PROSITE" id="PS50058">
    <property type="entry name" value="G_PROTEIN_GAMMA"/>
    <property type="match status" value="1"/>
</dbReference>
<keyword evidence="5" id="KW-0472">Membrane</keyword>
<keyword evidence="6" id="KW-0564">Palmitate</keyword>
<proteinExistence type="inferred from homology"/>
<evidence type="ECO:0000256" key="1">
    <source>
        <dbReference type="ARBA" id="ARBA00004370"/>
    </source>
</evidence>
<dbReference type="EMBL" id="BAABUK010000007">
    <property type="protein sequence ID" value="GAA5810346.1"/>
    <property type="molecule type" value="Genomic_DNA"/>
</dbReference>
<organism evidence="11 12">
    <name type="scientific">Mucor flavus</name>
    <dbReference type="NCBI Taxonomy" id="439312"/>
    <lineage>
        <taxon>Eukaryota</taxon>
        <taxon>Fungi</taxon>
        <taxon>Fungi incertae sedis</taxon>
        <taxon>Mucoromycota</taxon>
        <taxon>Mucoromycotina</taxon>
        <taxon>Mucoromycetes</taxon>
        <taxon>Mucorales</taxon>
        <taxon>Mucorineae</taxon>
        <taxon>Mucoraceae</taxon>
        <taxon>Mucor</taxon>
    </lineage>
</organism>
<dbReference type="InterPro" id="IPR036284">
    <property type="entry name" value="GGL_sf"/>
</dbReference>
<name>A0ABP9YU26_9FUNG</name>
<evidence type="ECO:0000256" key="5">
    <source>
        <dbReference type="ARBA" id="ARBA00023136"/>
    </source>
</evidence>
<evidence type="ECO:0000256" key="2">
    <source>
        <dbReference type="ARBA" id="ARBA00007431"/>
    </source>
</evidence>
<dbReference type="PANTHER" id="PTHR28189:SF1">
    <property type="entry name" value="GUANINE NUCLEOTIDE-BINDING PROTEIN SUBUNIT GAMMA"/>
    <property type="match status" value="1"/>
</dbReference>
<keyword evidence="12" id="KW-1185">Reference proteome</keyword>
<dbReference type="Gene3D" id="4.10.260.10">
    <property type="entry name" value="Transducin (heterotrimeric G protein), gamma chain"/>
    <property type="match status" value="1"/>
</dbReference>
<evidence type="ECO:0000259" key="10">
    <source>
        <dbReference type="PROSITE" id="PS50058"/>
    </source>
</evidence>
<feature type="domain" description="G protein gamma" evidence="10">
    <location>
        <begin position="12"/>
        <end position="92"/>
    </location>
</feature>
<evidence type="ECO:0000256" key="6">
    <source>
        <dbReference type="ARBA" id="ARBA00023139"/>
    </source>
</evidence>
<dbReference type="Proteomes" id="UP001473302">
    <property type="component" value="Unassembled WGS sequence"/>
</dbReference>
<evidence type="ECO:0000256" key="8">
    <source>
        <dbReference type="ARBA" id="ARBA00023288"/>
    </source>
</evidence>
<keyword evidence="7" id="KW-0807">Transducer</keyword>
<dbReference type="InterPro" id="IPR015898">
    <property type="entry name" value="G-protein_gamma-like_dom"/>
</dbReference>
<dbReference type="InterPro" id="IPR041848">
    <property type="entry name" value="Ste18_fungal"/>
</dbReference>
<evidence type="ECO:0000313" key="11">
    <source>
        <dbReference type="EMBL" id="GAA5810346.1"/>
    </source>
</evidence>
<keyword evidence="9" id="KW-0636">Prenylation</keyword>
<comment type="caution">
    <text evidence="11">The sequence shown here is derived from an EMBL/GenBank/DDBJ whole genome shotgun (WGS) entry which is preliminary data.</text>
</comment>
<comment type="similarity">
    <text evidence="2">Belongs to the G protein gamma family.</text>
</comment>
<dbReference type="SMART" id="SM01224">
    <property type="entry name" value="G_gamma"/>
    <property type="match status" value="1"/>
</dbReference>
<protein>
    <recommendedName>
        <fullName evidence="3">Guanine nucleotide-binding protein subunit gamma</fullName>
    </recommendedName>
</protein>
<keyword evidence="8" id="KW-0449">Lipoprotein</keyword>
<evidence type="ECO:0000256" key="9">
    <source>
        <dbReference type="ARBA" id="ARBA00023289"/>
    </source>
</evidence>
<dbReference type="Pfam" id="PF00631">
    <property type="entry name" value="G-gamma"/>
    <property type="match status" value="1"/>
</dbReference>
<gene>
    <name evidence="11" type="ORF">MFLAVUS_003767</name>
</gene>
<reference evidence="11 12" key="1">
    <citation type="submission" date="2024-04" db="EMBL/GenBank/DDBJ databases">
        <title>genome sequences of Mucor flavus KT1a and Helicostylum pulchrum KT1b strains isolated from the surface of a dry-aged beef.</title>
        <authorList>
            <person name="Toyotome T."/>
            <person name="Hosono M."/>
            <person name="Torimaru M."/>
            <person name="Fukuda K."/>
            <person name="Mikami N."/>
        </authorList>
    </citation>
    <scope>NUCLEOTIDE SEQUENCE [LARGE SCALE GENOMIC DNA]</scope>
    <source>
        <strain evidence="11 12">KT1a</strain>
    </source>
</reference>
<evidence type="ECO:0000256" key="3">
    <source>
        <dbReference type="ARBA" id="ARBA00016111"/>
    </source>
</evidence>
<keyword evidence="4" id="KW-0488">Methylation</keyword>
<evidence type="ECO:0000256" key="7">
    <source>
        <dbReference type="ARBA" id="ARBA00023224"/>
    </source>
</evidence>
<accession>A0ABP9YU26</accession>
<dbReference type="SUPFAM" id="SSF48670">
    <property type="entry name" value="Transducin (heterotrimeric G protein), gamma chain"/>
    <property type="match status" value="1"/>
</dbReference>
<dbReference type="PANTHER" id="PTHR28189">
    <property type="entry name" value="GUANINE NUCLEOTIDE-BINDING PROTEIN SUBUNIT GAMMA"/>
    <property type="match status" value="1"/>
</dbReference>
<evidence type="ECO:0000313" key="12">
    <source>
        <dbReference type="Proteomes" id="UP001473302"/>
    </source>
</evidence>